<organism evidence="19 20">
    <name type="scientific">Echinococcus multilocularis</name>
    <name type="common">Fox tapeworm</name>
    <dbReference type="NCBI Taxonomy" id="6211"/>
    <lineage>
        <taxon>Eukaryota</taxon>
        <taxon>Metazoa</taxon>
        <taxon>Spiralia</taxon>
        <taxon>Lophotrochozoa</taxon>
        <taxon>Platyhelminthes</taxon>
        <taxon>Cestoda</taxon>
        <taxon>Eucestoda</taxon>
        <taxon>Cyclophyllidea</taxon>
        <taxon>Taeniidae</taxon>
        <taxon>Echinococcus</taxon>
    </lineage>
</organism>
<feature type="active site" description="Proton donor/acceptor" evidence="14">
    <location>
        <position position="821"/>
    </location>
</feature>
<feature type="region of interest" description="Disordered" evidence="16">
    <location>
        <begin position="943"/>
        <end position="1025"/>
    </location>
</feature>
<dbReference type="InterPro" id="IPR001965">
    <property type="entry name" value="Znf_PHD"/>
</dbReference>
<dbReference type="FunFam" id="3.40.630.30:FF:000001">
    <property type="entry name" value="Histone acetyltransferase"/>
    <property type="match status" value="1"/>
</dbReference>
<evidence type="ECO:0000256" key="12">
    <source>
        <dbReference type="ARBA" id="ARBA00023163"/>
    </source>
</evidence>
<evidence type="ECO:0000256" key="1">
    <source>
        <dbReference type="ARBA" id="ARBA00004123"/>
    </source>
</evidence>
<keyword evidence="7 15" id="KW-0863">Zinc-finger</keyword>
<keyword evidence="8" id="KW-0862">Zinc</keyword>
<dbReference type="Gene3D" id="1.10.10.10">
    <property type="entry name" value="Winged helix-like DNA-binding domain superfamily/Winged helix DNA-binding domain"/>
    <property type="match status" value="1"/>
</dbReference>
<evidence type="ECO:0000256" key="14">
    <source>
        <dbReference type="PIRSR" id="PIRSR602717-51"/>
    </source>
</evidence>
<keyword evidence="20" id="KW-1185">Reference proteome</keyword>
<keyword evidence="6" id="KW-0677">Repeat</keyword>
<keyword evidence="5" id="KW-0479">Metal-binding</keyword>
<evidence type="ECO:0000256" key="4">
    <source>
        <dbReference type="ARBA" id="ARBA00022679"/>
    </source>
</evidence>
<comment type="similarity">
    <text evidence="2">Belongs to the MYST (SAS/MOZ) family.</text>
</comment>
<dbReference type="InterPro" id="IPR050603">
    <property type="entry name" value="MYST_HAT"/>
</dbReference>
<dbReference type="GO" id="GO:0040029">
    <property type="term" value="P:epigenetic regulation of gene expression"/>
    <property type="evidence" value="ECO:0007669"/>
    <property type="project" value="UniProtKB-ARBA"/>
</dbReference>
<evidence type="ECO:0000313" key="20">
    <source>
        <dbReference type="Proteomes" id="UP000017246"/>
    </source>
</evidence>
<evidence type="ECO:0000256" key="7">
    <source>
        <dbReference type="ARBA" id="ARBA00022771"/>
    </source>
</evidence>
<evidence type="ECO:0000256" key="8">
    <source>
        <dbReference type="ARBA" id="ARBA00022833"/>
    </source>
</evidence>
<evidence type="ECO:0000256" key="16">
    <source>
        <dbReference type="SAM" id="MobiDB-lite"/>
    </source>
</evidence>
<evidence type="ECO:0000256" key="5">
    <source>
        <dbReference type="ARBA" id="ARBA00022723"/>
    </source>
</evidence>
<dbReference type="Proteomes" id="UP000017246">
    <property type="component" value="Unassembled WGS sequence"/>
</dbReference>
<dbReference type="GO" id="GO:0005634">
    <property type="term" value="C:nucleus"/>
    <property type="evidence" value="ECO:0007669"/>
    <property type="project" value="UniProtKB-SubCell"/>
</dbReference>
<dbReference type="SMART" id="SM00249">
    <property type="entry name" value="PHD"/>
    <property type="match status" value="2"/>
</dbReference>
<dbReference type="InterPro" id="IPR013083">
    <property type="entry name" value="Znf_RING/FYVE/PHD"/>
</dbReference>
<dbReference type="Pfam" id="PF17772">
    <property type="entry name" value="zf-MYST"/>
    <property type="match status" value="1"/>
</dbReference>
<evidence type="ECO:0000256" key="9">
    <source>
        <dbReference type="ARBA" id="ARBA00022853"/>
    </source>
</evidence>
<dbReference type="Pfam" id="PF01853">
    <property type="entry name" value="MOZ_SAS"/>
    <property type="match status" value="1"/>
</dbReference>
<dbReference type="OrthoDB" id="6265568at2759"/>
<feature type="region of interest" description="Disordered" evidence="16">
    <location>
        <begin position="1069"/>
        <end position="1167"/>
    </location>
</feature>
<dbReference type="PANTHER" id="PTHR10615">
    <property type="entry name" value="HISTONE ACETYLTRANSFERASE"/>
    <property type="match status" value="1"/>
</dbReference>
<dbReference type="InterPro" id="IPR011011">
    <property type="entry name" value="Znf_FYVE_PHD"/>
</dbReference>
<accession>A0A087W0C7</accession>
<dbReference type="PROSITE" id="PS01359">
    <property type="entry name" value="ZF_PHD_1"/>
    <property type="match status" value="1"/>
</dbReference>
<keyword evidence="12" id="KW-0804">Transcription</keyword>
<sequence length="1730" mass="188568">MRSRSRVTQEELTKIISVINLLSSSSEKATVDTISSHLSNEVPSADRLSQILNEAVSRGSVVKNPEDGFYHPTRSLRPHRRSFLFSHHPSVLYDVSTPRRRTGSSIQRTHKTPNGAATSTRGISDIIPVCGFCLGDEVNNPRTGEPEEMLACWGCGSSAHPSCLRLSAAMVPQVKRLRWYCIDCKRCTICHYSASNSAEGERAAVAVSGGSASDKDSDLLLCDNCDRGYHLSCVAPELTEPPDGTWICPICERYPEGYTQPGARPSALAAATATTVTQNPLDPRLQAAALCDLLTDYEVQLIRQALQSRGSASKAVTTSTRKPRASRLIKSEALLRPKRSGVLVQKTLTSWALRDESKQKNTDTTMKLEADNISSVGRVTTRRSIVNTTGASASISTTAGVRTTRLAVRRSSAYASTDVSLTPPTKRCRLGCAASVASSLRIQIPNHCGLRRQQRQNYLQSSAEPKASPAPNLNAQEQKQQRGRRGRRHTSTAALQLIKTGIKRLRGGSGRGHSLSSGLRGSDVEENSVDIIAADFVDGGAVEEDTSKTLANGAAVEMKDGEEDDRQKKEDANDDDDEDPCFGTIIDADRKLFQNVQSRVQDCLPQSLENSKQLPPTDNPRLLNAANTPSKIRTSTESAPPKEIPSRCPPRIQFGKYCITTWYSAPYPSEYARLNLLYICEYCLKYFKTEDVFKRHMSKCTTYHPPGNEIYRCQNMSVFEVDGQISKLYCQQLCILAKLFLDHKTLYYDVEPFLFYVITVHDPREGFHLVGYFSKEKRSAQKYNLSCIMVLPPYQKQAYGRFLIDFSYLLSRIEGLSGSPEKPLSDLGRLSYESYWRSTLLPLILNTEEGNNGETLTSDITVRQLTEATGIDVHDVVSTLQQLASDIQLDSHDSRPMLTFDMEKVSKLKSKYEARSKNWIKLDEECLRWSPLTDTKARLFLTNIKSPPEDGGSHSSRLASPPARHSSPKVVSPSSPIRVPAPTPAPSLSPANSSAPFVTFQTPKRRRGRPPRKTSFITSSPTPLAALQPSANTASTLLEAFPLPVLDVADPTVSTPTNSVVAVVAEEKEEVVTTPKSALPSPKPPSCKKDSLLFAPHHPPDSPPSGGSASSMSTSVSTGINVTVTTSSTTNSNTKVSAANGSGGRTPSRGKGRDSMDSDIVSDSNKRLTGRRLNRRLCASMRCRDIRISGVSNSNNGHDVTVSESNKEKEVSTIVLPMATTPDTPRSIQSPILCTVHSSPIEAARSGDLTAGISPLTVVNTAASVSASLTNLLPVTTFEQLNLHASPVDANTTASDIFCPRSYSLPQVKIPSSSPPSPPLLDSAGGNVKAGFHCCLGVSRRLNRKSISMEHLEIFGPCPKLSLLTDSRVKLSVSLESSSTIPMVAAPCSPTSSVDTLDSELTLPMRQESFHRRLHLPTHLRNYRKGCSLLTRHLKMAMTVDGSAWLECEPLEQRAERVTYHHVEAKPFVGEPLHCCRVDECQVYTATLVPQTPYSTDSLSSTSPPFVFHNSTSISPTVEVPSVSTSITVTVQQNPHPPSPVFPARPLSPIQLPPPPPDSVNGSSNSSTQSPFVYSTYTPPQPCCPMYVSGVAWMATPHHFSSAFIPPPSSAFFDPATGAPMFAYCLPAQPTPPLPPTPSPIQQVPLQTFLPQPDQALLCPPPPPSPALLSQQQVFSPQMGYVPTQPIPIPEHQNQHQQQQFQQIQPQFPLMMDATDWVLGGTPSAYPLQG</sequence>
<dbReference type="FunFam" id="3.30.60.60:FF:000001">
    <property type="entry name" value="Histone acetyltransferase"/>
    <property type="match status" value="1"/>
</dbReference>
<dbReference type="GO" id="GO:0006357">
    <property type="term" value="P:regulation of transcription by RNA polymerase II"/>
    <property type="evidence" value="ECO:0007669"/>
    <property type="project" value="TreeGrafter"/>
</dbReference>
<dbReference type="InterPro" id="IPR016181">
    <property type="entry name" value="Acyl_CoA_acyltransferase"/>
</dbReference>
<dbReference type="Gene3D" id="3.40.630.30">
    <property type="match status" value="1"/>
</dbReference>
<dbReference type="CDD" id="cd15526">
    <property type="entry name" value="PHD1_MOZ_d4"/>
    <property type="match status" value="1"/>
</dbReference>
<dbReference type="EMBL" id="LN902846">
    <property type="protein sequence ID" value="CDI97909.1"/>
    <property type="molecule type" value="Genomic_DNA"/>
</dbReference>
<feature type="domain" description="MYST-type HAT" evidence="18">
    <location>
        <begin position="644"/>
        <end position="931"/>
    </location>
</feature>
<evidence type="ECO:0000256" key="11">
    <source>
        <dbReference type="ARBA" id="ARBA00023015"/>
    </source>
</evidence>
<dbReference type="InterPro" id="IPR002717">
    <property type="entry name" value="HAT_MYST-type"/>
</dbReference>
<dbReference type="GO" id="GO:0070776">
    <property type="term" value="C:MOZ/MORF histone acetyltransferase complex"/>
    <property type="evidence" value="ECO:0007669"/>
    <property type="project" value="TreeGrafter"/>
</dbReference>
<feature type="compositionally biased region" description="Low complexity" evidence="16">
    <location>
        <begin position="1104"/>
        <end position="1137"/>
    </location>
</feature>
<feature type="compositionally biased region" description="Low complexity" evidence="16">
    <location>
        <begin position="512"/>
        <end position="521"/>
    </location>
</feature>
<evidence type="ECO:0000256" key="3">
    <source>
        <dbReference type="ARBA" id="ARBA00013184"/>
    </source>
</evidence>
<reference evidence="19" key="2">
    <citation type="submission" date="2015-11" db="EMBL/GenBank/DDBJ databases">
        <authorList>
            <person name="Zhang Y."/>
            <person name="Guo Z."/>
        </authorList>
    </citation>
    <scope>NUCLEOTIDE SEQUENCE</scope>
</reference>
<keyword evidence="11" id="KW-0805">Transcription regulation</keyword>
<dbReference type="eggNOG" id="KOG2747">
    <property type="taxonomic scope" value="Eukaryota"/>
</dbReference>
<dbReference type="GO" id="GO:0008270">
    <property type="term" value="F:zinc ion binding"/>
    <property type="evidence" value="ECO:0007669"/>
    <property type="project" value="UniProtKB-KW"/>
</dbReference>
<evidence type="ECO:0000256" key="2">
    <source>
        <dbReference type="ARBA" id="ARBA00010107"/>
    </source>
</evidence>
<dbReference type="STRING" id="6211.A0A087W0C7"/>
<proteinExistence type="inferred from homology"/>
<dbReference type="InterPro" id="IPR040706">
    <property type="entry name" value="Zf-MYST"/>
</dbReference>
<dbReference type="OMA" id="ARSKNWI"/>
<evidence type="ECO:0000256" key="13">
    <source>
        <dbReference type="ARBA" id="ARBA00023242"/>
    </source>
</evidence>
<feature type="region of interest" description="Disordered" evidence="16">
    <location>
        <begin position="453"/>
        <end position="523"/>
    </location>
</feature>
<dbReference type="Pfam" id="PF00628">
    <property type="entry name" value="PHD"/>
    <property type="match status" value="2"/>
</dbReference>
<feature type="compositionally biased region" description="Low complexity" evidence="16">
    <location>
        <begin position="968"/>
        <end position="978"/>
    </location>
</feature>
<feature type="region of interest" description="Disordered" evidence="16">
    <location>
        <begin position="98"/>
        <end position="118"/>
    </location>
</feature>
<feature type="compositionally biased region" description="Polar residues" evidence="16">
    <location>
        <begin position="625"/>
        <end position="638"/>
    </location>
</feature>
<evidence type="ECO:0000256" key="15">
    <source>
        <dbReference type="PROSITE-ProRule" id="PRU00146"/>
    </source>
</evidence>
<dbReference type="Gene3D" id="3.30.40.10">
    <property type="entry name" value="Zinc/RING finger domain, C3HC4 (zinc finger)"/>
    <property type="match status" value="1"/>
</dbReference>
<dbReference type="GO" id="GO:0003712">
    <property type="term" value="F:transcription coregulator activity"/>
    <property type="evidence" value="ECO:0007669"/>
    <property type="project" value="TreeGrafter"/>
</dbReference>
<feature type="compositionally biased region" description="Basic residues" evidence="16">
    <location>
        <begin position="481"/>
        <end position="490"/>
    </location>
</feature>
<dbReference type="FunFam" id="3.30.40.10:FF:000005">
    <property type="entry name" value="zinc finger protein isoform X1"/>
    <property type="match status" value="1"/>
</dbReference>
<dbReference type="EC" id="2.3.1.48" evidence="3"/>
<dbReference type="InterPro" id="IPR019786">
    <property type="entry name" value="Zinc_finger_PHD-type_CS"/>
</dbReference>
<dbReference type="GO" id="GO:0010484">
    <property type="term" value="F:histone H3 acetyltransferase activity"/>
    <property type="evidence" value="ECO:0007669"/>
    <property type="project" value="TreeGrafter"/>
</dbReference>
<comment type="subcellular location">
    <subcellularLocation>
        <location evidence="1">Nucleus</location>
    </subcellularLocation>
</comment>
<feature type="region of interest" description="Disordered" evidence="16">
    <location>
        <begin position="608"/>
        <end position="645"/>
    </location>
</feature>
<feature type="compositionally biased region" description="Basic residues" evidence="16">
    <location>
        <begin position="1003"/>
        <end position="1012"/>
    </location>
</feature>
<gene>
    <name evidence="19" type="ORF">EmuJ_000171900</name>
</gene>
<evidence type="ECO:0000256" key="10">
    <source>
        <dbReference type="ARBA" id="ARBA00022990"/>
    </source>
</evidence>
<feature type="region of interest" description="Disordered" evidence="16">
    <location>
        <begin position="1530"/>
        <end position="1569"/>
    </location>
</feature>
<feature type="domain" description="PHD-type" evidence="17">
    <location>
        <begin position="184"/>
        <end position="254"/>
    </location>
</feature>
<protein>
    <recommendedName>
        <fullName evidence="3">histone acetyltransferase</fullName>
        <ecNumber evidence="3">2.3.1.48</ecNumber>
    </recommendedName>
</protein>
<dbReference type="eggNOG" id="KOG1244">
    <property type="taxonomic scope" value="Eukaryota"/>
</dbReference>
<keyword evidence="9" id="KW-0156">Chromatin regulator</keyword>
<dbReference type="SUPFAM" id="SSF55729">
    <property type="entry name" value="Acyl-CoA N-acyltransferases (Nat)"/>
    <property type="match status" value="1"/>
</dbReference>
<feature type="compositionally biased region" description="Low complexity" evidence="16">
    <location>
        <begin position="1559"/>
        <end position="1569"/>
    </location>
</feature>
<dbReference type="Gene3D" id="3.30.60.60">
    <property type="entry name" value="N-acetyl transferase-like"/>
    <property type="match status" value="1"/>
</dbReference>
<keyword evidence="4 19" id="KW-0808">Transferase</keyword>
<feature type="domain" description="PHD-type" evidence="17">
    <location>
        <begin position="127"/>
        <end position="187"/>
    </location>
</feature>
<dbReference type="InterPro" id="IPR019787">
    <property type="entry name" value="Znf_PHD-finger"/>
</dbReference>
<evidence type="ECO:0000259" key="18">
    <source>
        <dbReference type="PROSITE" id="PS51726"/>
    </source>
</evidence>
<name>A0A087W0C7_ECHMU</name>
<dbReference type="SUPFAM" id="SSF57903">
    <property type="entry name" value="FYVE/PHD zinc finger"/>
    <property type="match status" value="2"/>
</dbReference>
<evidence type="ECO:0000259" key="17">
    <source>
        <dbReference type="PROSITE" id="PS50016"/>
    </source>
</evidence>
<dbReference type="GO" id="GO:0003682">
    <property type="term" value="F:chromatin binding"/>
    <property type="evidence" value="ECO:0007669"/>
    <property type="project" value="TreeGrafter"/>
</dbReference>
<feature type="region of interest" description="Disordered" evidence="16">
    <location>
        <begin position="543"/>
        <end position="580"/>
    </location>
</feature>
<evidence type="ECO:0000256" key="6">
    <source>
        <dbReference type="ARBA" id="ARBA00022737"/>
    </source>
</evidence>
<dbReference type="InterPro" id="IPR036388">
    <property type="entry name" value="WH-like_DNA-bd_sf"/>
</dbReference>
<evidence type="ECO:0000313" key="19">
    <source>
        <dbReference type="EMBL" id="CDI97909.1"/>
    </source>
</evidence>
<dbReference type="PANTHER" id="PTHR10615:SF217">
    <property type="entry name" value="HISTONE ACETYLTRANSFERASE"/>
    <property type="match status" value="1"/>
</dbReference>
<dbReference type="PROSITE" id="PS50016">
    <property type="entry name" value="ZF_PHD_2"/>
    <property type="match status" value="2"/>
</dbReference>
<reference evidence="19" key="1">
    <citation type="journal article" date="2013" name="Nature">
        <title>The genomes of four tapeworm species reveal adaptations to parasitism.</title>
        <authorList>
            <person name="Tsai I.J."/>
            <person name="Zarowiecki M."/>
            <person name="Holroyd N."/>
            <person name="Garciarrubio A."/>
            <person name="Sanchez-Flores A."/>
            <person name="Brooks K.L."/>
            <person name="Tracey A."/>
            <person name="Bobes R.J."/>
            <person name="Fragoso G."/>
            <person name="Sciutto E."/>
            <person name="Aslett M."/>
            <person name="Beasley H."/>
            <person name="Bennett H.M."/>
            <person name="Cai J."/>
            <person name="Camicia F."/>
            <person name="Clark R."/>
            <person name="Cucher M."/>
            <person name="De Silva N."/>
            <person name="Day T.A."/>
            <person name="Deplazes P."/>
            <person name="Estrada K."/>
            <person name="Fernandez C."/>
            <person name="Holland P.W."/>
            <person name="Hou J."/>
            <person name="Hu S."/>
            <person name="Huckvale T."/>
            <person name="Hung S.S."/>
            <person name="Kamenetzky L."/>
            <person name="Keane J.A."/>
            <person name="Kiss F."/>
            <person name="Koziol U."/>
            <person name="Lambert O."/>
            <person name="Liu K."/>
            <person name="Luo X."/>
            <person name="Luo Y."/>
            <person name="Macchiaroli N."/>
            <person name="Nichol S."/>
            <person name="Paps J."/>
            <person name="Parkinson J."/>
            <person name="Pouchkina-Stantcheva N."/>
            <person name="Riddiford N."/>
            <person name="Rosenzvit M."/>
            <person name="Salinas G."/>
            <person name="Wasmuth J.D."/>
            <person name="Zamanian M."/>
            <person name="Zheng Y."/>
            <person name="Cai X."/>
            <person name="Soberon X."/>
            <person name="Olson P.D."/>
            <person name="Laclette J.P."/>
            <person name="Brehm K."/>
            <person name="Berriman M."/>
            <person name="Garciarrubio A."/>
            <person name="Bobes R.J."/>
            <person name="Fragoso G."/>
            <person name="Sanchez-Flores A."/>
            <person name="Estrada K."/>
            <person name="Cevallos M.A."/>
            <person name="Morett E."/>
            <person name="Gonzalez V."/>
            <person name="Portillo T."/>
            <person name="Ochoa-Leyva A."/>
            <person name="Jose M.V."/>
            <person name="Sciutto E."/>
            <person name="Landa A."/>
            <person name="Jimenez L."/>
            <person name="Valdes V."/>
            <person name="Carrero J.C."/>
            <person name="Larralde C."/>
            <person name="Morales-Montor J."/>
            <person name="Limon-Lason J."/>
            <person name="Soberon X."/>
            <person name="Laclette J.P."/>
        </authorList>
    </citation>
    <scope>NUCLEOTIDE SEQUENCE [LARGE SCALE GENOMIC DNA]</scope>
</reference>
<keyword evidence="10" id="KW-0007">Acetylation</keyword>
<dbReference type="PROSITE" id="PS51726">
    <property type="entry name" value="MYST_HAT"/>
    <property type="match status" value="1"/>
</dbReference>
<keyword evidence="13" id="KW-0539">Nucleus</keyword>